<name>A0A6C0DUB9_9ZZZZ</name>
<accession>A0A6C0DUB9</accession>
<sequence length="64" mass="7420">MDYVYVLIYGSEWEDIVILLSKEDAINESIAHPNARVEIFSKNNNLGYTPSYNYYKNGELIQNS</sequence>
<dbReference type="AlphaFoldDB" id="A0A6C0DUB9"/>
<reference evidence="1" key="1">
    <citation type="journal article" date="2020" name="Nature">
        <title>Giant virus diversity and host interactions through global metagenomics.</title>
        <authorList>
            <person name="Schulz F."/>
            <person name="Roux S."/>
            <person name="Paez-Espino D."/>
            <person name="Jungbluth S."/>
            <person name="Walsh D.A."/>
            <person name="Denef V.J."/>
            <person name="McMahon K.D."/>
            <person name="Konstantinidis K.T."/>
            <person name="Eloe-Fadrosh E.A."/>
            <person name="Kyrpides N.C."/>
            <person name="Woyke T."/>
        </authorList>
    </citation>
    <scope>NUCLEOTIDE SEQUENCE</scope>
    <source>
        <strain evidence="1">GVMAG-M-3300023174-49</strain>
    </source>
</reference>
<organism evidence="1">
    <name type="scientific">viral metagenome</name>
    <dbReference type="NCBI Taxonomy" id="1070528"/>
    <lineage>
        <taxon>unclassified sequences</taxon>
        <taxon>metagenomes</taxon>
        <taxon>organismal metagenomes</taxon>
    </lineage>
</organism>
<proteinExistence type="predicted"/>
<evidence type="ECO:0000313" key="1">
    <source>
        <dbReference type="EMBL" id="QHT18825.1"/>
    </source>
</evidence>
<dbReference type="EMBL" id="MN739659">
    <property type="protein sequence ID" value="QHT18825.1"/>
    <property type="molecule type" value="Genomic_DNA"/>
</dbReference>
<protein>
    <submittedName>
        <fullName evidence="1">Uncharacterized protein</fullName>
    </submittedName>
</protein>